<feature type="compositionally biased region" description="Basic and acidic residues" evidence="1">
    <location>
        <begin position="39"/>
        <end position="62"/>
    </location>
</feature>
<dbReference type="PANTHER" id="PTHR34798:SF2">
    <property type="entry name" value="PROTEIN TIME FOR COFFEE"/>
    <property type="match status" value="1"/>
</dbReference>
<feature type="region of interest" description="Disordered" evidence="1">
    <location>
        <begin position="1096"/>
        <end position="1129"/>
    </location>
</feature>
<dbReference type="GO" id="GO:0005634">
    <property type="term" value="C:nucleus"/>
    <property type="evidence" value="ECO:0007669"/>
    <property type="project" value="TreeGrafter"/>
</dbReference>
<dbReference type="STRING" id="1590841.A0A2R6RV52"/>
<feature type="compositionally biased region" description="Basic and acidic residues" evidence="1">
    <location>
        <begin position="575"/>
        <end position="585"/>
    </location>
</feature>
<feature type="compositionally biased region" description="Polar residues" evidence="1">
    <location>
        <begin position="339"/>
        <end position="351"/>
    </location>
</feature>
<dbReference type="Proteomes" id="UP000241394">
    <property type="component" value="Chromosome LG3"/>
</dbReference>
<sequence length="1567" mass="167109">MDRNREARRGSFAATANGLPRRRHRSNSLRDSPEEDGPVEMHESTRLRDRVVKKDRERDRSSRSKRRRGDRLIHGSNREDGGEDSSEESVNDEEDDYDDGGGGAVRMLPPNPSISSSLPNHHHRKSFPPSGADKVFRPVQGWKPADGLNCFSVPRKARSASTKRSHECLVSGSGVTGEQIHRQASTSPVRPSLASTSTPSPAPVSPSSSTVSVRKKLKLNGSKPRPPKSSLKSSSSNPEELEIEIAEVLYGLMTQTQGSSKKEITVNDSPSFDPGELSKSSSDAKSRISSPISNSNSTAPQSASVLPQNSSPSPTPLSAVAPKRKRPRQVSDNLGGFSVRNSPISSTTVTMKTEIDQPPKTEISSPNPEKNPGSAAENGTVPHDFGGSQAVLPSSEPPQPESGRPETGCAFSEHKAVKEESGESGPAKEAAVTCPKKESPAVRVQGDCEDETATKENSKISEIEIHREEKFQIDLMAPPPQLRLSPEREGDIDFAEHKSAVTGRDAAEMRSNHEEEEKPELKKVKATPEEAKPQKPIVRNIDLQVDLERPERDSTINGSKLHPHVQKQQQQMNATRDEQPPHTEKAAQSSSFPLPMSVASWPSGLPPMGYMAPLQGVVPVDRSPVPSTPIQPLFSQPRPKRCATHCYIARNIHYLQQFVKMNPFWPAAAASGSLFGAKPCNLNVVQATELQGSIAGRNANPVQDKGQDLAIFPGHSGKDKASQTSNIADLQRKQPILLQQALAPGAPPSNLLHGPAFIFPLNQQQMAAASSSSVRPGSLKSPATAVNVSSTSASNSSVNGSATPPPAAAMSFNYPNIPASEAQYLAILQNNAYPFPMPAVGAPLTYRGTPAQAVPLFNGSFYSSQMIHPSQIQQQQQQQNFNQPQHMQQSHQNTSMSSGSSSSHKHLQSQQQRPQGSNTNGGNGNGSLHNFPAPKDRPSQASQQQQQPNRHMPTTHQTEVGGEDNPSTADSRVSRATMSLYGQNFAIPIHHNFGFMNTPPPALAGASDGGGNQGEKKHLQQLQQGSKSEAESLPPQTFAMSFASFNGASSTASGIDVSSMAQNHAVLQGHPDVMKRNYQIMAASQAAQQKKNFLVSEEGKPGGSDPSSVDEERKGLAGKGSPSQATFGQSIVFSRPDLTETPVSTISSTTVIDSSARSLNLVSAPSRTSRSAMSNAMGTASNHNSQLQAQLQFQHQQMMQLQKHQHQQQLQLQQQQVMAARNKTPPTSKGSVYSDHLASSSPSAAKFSNPLSAFPQNLVQSNSSSSPAQSPHWKNSTRTNSQVQVPTSLASSIASSSLKNLPQQQAKTQPSQTQISFGGSHKSSAPPQGQQALNTHQSPSPPMVVVSPTTSSISRGACGSPRTTTSSQGNKATQPSTLSSHQSKNSASVPSQKSSPVGGRNVTSMLSNPITSSSTGTKPQMQQQQQQQQQLSKQNVNQPQLFYTPAYLQPHSTSSNPTASVTGGYYLQRRRPDQQQQSQQPQGGSASTSSTGMLSLCSPVSLASATTSDAKAVAAAAASNMKGGGLPSHSVLLPAQFTTPSSGGFSYGHAVPAAVQVKPAEQKQPAG</sequence>
<dbReference type="Gramene" id="PSS33893">
    <property type="protein sequence ID" value="PSS33893"/>
    <property type="gene ID" value="CEY00_Acc04292"/>
</dbReference>
<dbReference type="InParanoid" id="A0A2R6RV52"/>
<dbReference type="InterPro" id="IPR039317">
    <property type="entry name" value="TIC"/>
</dbReference>
<evidence type="ECO:0000313" key="3">
    <source>
        <dbReference type="Proteomes" id="UP000241394"/>
    </source>
</evidence>
<feature type="region of interest" description="Disordered" evidence="1">
    <location>
        <begin position="1198"/>
        <end position="1435"/>
    </location>
</feature>
<comment type="caution">
    <text evidence="2">The sequence shown here is derived from an EMBL/GenBank/DDBJ whole genome shotgun (WGS) entry which is preliminary data.</text>
</comment>
<feature type="compositionally biased region" description="Acidic residues" evidence="1">
    <location>
        <begin position="81"/>
        <end position="99"/>
    </location>
</feature>
<feature type="compositionally biased region" description="Polar residues" evidence="1">
    <location>
        <begin position="1272"/>
        <end position="1287"/>
    </location>
</feature>
<keyword evidence="3" id="KW-1185">Reference proteome</keyword>
<feature type="compositionally biased region" description="Polar residues" evidence="1">
    <location>
        <begin position="1224"/>
        <end position="1243"/>
    </location>
</feature>
<feature type="compositionally biased region" description="Polar residues" evidence="1">
    <location>
        <begin position="948"/>
        <end position="958"/>
    </location>
</feature>
<dbReference type="PANTHER" id="PTHR34798">
    <property type="entry name" value="PROTEIN TIME FOR COFFEE"/>
    <property type="match status" value="1"/>
</dbReference>
<feature type="compositionally biased region" description="Low complexity" evidence="1">
    <location>
        <begin position="1255"/>
        <end position="1271"/>
    </location>
</feature>
<dbReference type="GO" id="GO:0042752">
    <property type="term" value="P:regulation of circadian rhythm"/>
    <property type="evidence" value="ECO:0007669"/>
    <property type="project" value="InterPro"/>
</dbReference>
<feature type="compositionally biased region" description="Low complexity" evidence="1">
    <location>
        <begin position="278"/>
        <end position="297"/>
    </location>
</feature>
<feature type="region of interest" description="Disordered" evidence="1">
    <location>
        <begin position="495"/>
        <end position="593"/>
    </location>
</feature>
<reference evidence="3" key="2">
    <citation type="journal article" date="2018" name="BMC Genomics">
        <title>A manually annotated Actinidia chinensis var. chinensis (kiwifruit) genome highlights the challenges associated with draft genomes and gene prediction in plants.</title>
        <authorList>
            <person name="Pilkington S.M."/>
            <person name="Crowhurst R."/>
            <person name="Hilario E."/>
            <person name="Nardozza S."/>
            <person name="Fraser L."/>
            <person name="Peng Y."/>
            <person name="Gunaseelan K."/>
            <person name="Simpson R."/>
            <person name="Tahir J."/>
            <person name="Deroles S.C."/>
            <person name="Templeton K."/>
            <person name="Luo Z."/>
            <person name="Davy M."/>
            <person name="Cheng C."/>
            <person name="McNeilage M."/>
            <person name="Scaglione D."/>
            <person name="Liu Y."/>
            <person name="Zhang Q."/>
            <person name="Datson P."/>
            <person name="De Silva N."/>
            <person name="Gardiner S.E."/>
            <person name="Bassett H."/>
            <person name="Chagne D."/>
            <person name="McCallum J."/>
            <person name="Dzierzon H."/>
            <person name="Deng C."/>
            <person name="Wang Y.Y."/>
            <person name="Barron L."/>
            <person name="Manako K."/>
            <person name="Bowen J."/>
            <person name="Foster T.M."/>
            <person name="Erridge Z.A."/>
            <person name="Tiffin H."/>
            <person name="Waite C.N."/>
            <person name="Davies K.M."/>
            <person name="Grierson E.P."/>
            <person name="Laing W.A."/>
            <person name="Kirk R."/>
            <person name="Chen X."/>
            <person name="Wood M."/>
            <person name="Montefiori M."/>
            <person name="Brummell D.A."/>
            <person name="Schwinn K.E."/>
            <person name="Catanach A."/>
            <person name="Fullerton C."/>
            <person name="Li D."/>
            <person name="Meiyalaghan S."/>
            <person name="Nieuwenhuizen N."/>
            <person name="Read N."/>
            <person name="Prakash R."/>
            <person name="Hunter D."/>
            <person name="Zhang H."/>
            <person name="McKenzie M."/>
            <person name="Knabel M."/>
            <person name="Harris A."/>
            <person name="Allan A.C."/>
            <person name="Gleave A."/>
            <person name="Chen A."/>
            <person name="Janssen B.J."/>
            <person name="Plunkett B."/>
            <person name="Ampomah-Dwamena C."/>
            <person name="Voogd C."/>
            <person name="Leif D."/>
            <person name="Lafferty D."/>
            <person name="Souleyre E.J.F."/>
            <person name="Varkonyi-Gasic E."/>
            <person name="Gambi F."/>
            <person name="Hanley J."/>
            <person name="Yao J.L."/>
            <person name="Cheung J."/>
            <person name="David K.M."/>
            <person name="Warren B."/>
            <person name="Marsh K."/>
            <person name="Snowden K.C."/>
            <person name="Lin-Wang K."/>
            <person name="Brian L."/>
            <person name="Martinez-Sanchez M."/>
            <person name="Wang M."/>
            <person name="Ileperuma N."/>
            <person name="Macnee N."/>
            <person name="Campin R."/>
            <person name="McAtee P."/>
            <person name="Drummond R.S.M."/>
            <person name="Espley R.V."/>
            <person name="Ireland H.S."/>
            <person name="Wu R."/>
            <person name="Atkinson R.G."/>
            <person name="Karunairetnam S."/>
            <person name="Bulley S."/>
            <person name="Chunkath S."/>
            <person name="Hanley Z."/>
            <person name="Storey R."/>
            <person name="Thrimawithana A.H."/>
            <person name="Thomson S."/>
            <person name="David C."/>
            <person name="Testolin R."/>
            <person name="Huang H."/>
            <person name="Hellens R.P."/>
            <person name="Schaffer R.J."/>
        </authorList>
    </citation>
    <scope>NUCLEOTIDE SEQUENCE [LARGE SCALE GENOMIC DNA]</scope>
    <source>
        <strain evidence="3">cv. Red5</strain>
    </source>
</reference>
<proteinExistence type="predicted"/>
<feature type="region of interest" description="Disordered" evidence="1">
    <location>
        <begin position="256"/>
        <end position="460"/>
    </location>
</feature>
<feature type="region of interest" description="Disordered" evidence="1">
    <location>
        <begin position="1"/>
        <end position="239"/>
    </location>
</feature>
<dbReference type="EMBL" id="NKQK01000003">
    <property type="protein sequence ID" value="PSS33893.1"/>
    <property type="molecule type" value="Genomic_DNA"/>
</dbReference>
<feature type="compositionally biased region" description="Low complexity" evidence="1">
    <location>
        <begin position="1343"/>
        <end position="1354"/>
    </location>
</feature>
<feature type="compositionally biased region" description="Low complexity" evidence="1">
    <location>
        <begin position="1474"/>
        <end position="1492"/>
    </location>
</feature>
<feature type="compositionally biased region" description="Basic and acidic residues" evidence="1">
    <location>
        <begin position="495"/>
        <end position="533"/>
    </location>
</feature>
<feature type="compositionally biased region" description="Low complexity" evidence="1">
    <location>
        <begin position="1420"/>
        <end position="1435"/>
    </location>
</feature>
<dbReference type="FunCoup" id="A0A2R6RV52">
    <property type="interactions" value="2715"/>
</dbReference>
<feature type="compositionally biased region" description="Basic and acidic residues" evidence="1">
    <location>
        <begin position="412"/>
        <end position="421"/>
    </location>
</feature>
<reference evidence="2 3" key="1">
    <citation type="submission" date="2017-07" db="EMBL/GenBank/DDBJ databases">
        <title>An improved, manually edited Actinidia chinensis var. chinensis (kiwifruit) genome highlights the challenges associated with draft genomes and gene prediction in plants.</title>
        <authorList>
            <person name="Pilkington S."/>
            <person name="Crowhurst R."/>
            <person name="Hilario E."/>
            <person name="Nardozza S."/>
            <person name="Fraser L."/>
            <person name="Peng Y."/>
            <person name="Gunaseelan K."/>
            <person name="Simpson R."/>
            <person name="Tahir J."/>
            <person name="Deroles S."/>
            <person name="Templeton K."/>
            <person name="Luo Z."/>
            <person name="Davy M."/>
            <person name="Cheng C."/>
            <person name="Mcneilage M."/>
            <person name="Scaglione D."/>
            <person name="Liu Y."/>
            <person name="Zhang Q."/>
            <person name="Datson P."/>
            <person name="De Silva N."/>
            <person name="Gardiner S."/>
            <person name="Bassett H."/>
            <person name="Chagne D."/>
            <person name="Mccallum J."/>
            <person name="Dzierzon H."/>
            <person name="Deng C."/>
            <person name="Wang Y.-Y."/>
            <person name="Barron N."/>
            <person name="Manako K."/>
            <person name="Bowen J."/>
            <person name="Foster T."/>
            <person name="Erridge Z."/>
            <person name="Tiffin H."/>
            <person name="Waite C."/>
            <person name="Davies K."/>
            <person name="Grierson E."/>
            <person name="Laing W."/>
            <person name="Kirk R."/>
            <person name="Chen X."/>
            <person name="Wood M."/>
            <person name="Montefiori M."/>
            <person name="Brummell D."/>
            <person name="Schwinn K."/>
            <person name="Catanach A."/>
            <person name="Fullerton C."/>
            <person name="Li D."/>
            <person name="Meiyalaghan S."/>
            <person name="Nieuwenhuizen N."/>
            <person name="Read N."/>
            <person name="Prakash R."/>
            <person name="Hunter D."/>
            <person name="Zhang H."/>
            <person name="Mckenzie M."/>
            <person name="Knabel M."/>
            <person name="Harris A."/>
            <person name="Allan A."/>
            <person name="Chen A."/>
            <person name="Janssen B."/>
            <person name="Plunkett B."/>
            <person name="Dwamena C."/>
            <person name="Voogd C."/>
            <person name="Leif D."/>
            <person name="Lafferty D."/>
            <person name="Souleyre E."/>
            <person name="Varkonyi-Gasic E."/>
            <person name="Gambi F."/>
            <person name="Hanley J."/>
            <person name="Yao J.-L."/>
            <person name="Cheung J."/>
            <person name="David K."/>
            <person name="Warren B."/>
            <person name="Marsh K."/>
            <person name="Snowden K."/>
            <person name="Lin-Wang K."/>
            <person name="Brian L."/>
            <person name="Martinez-Sanchez M."/>
            <person name="Wang M."/>
            <person name="Ileperuma N."/>
            <person name="Macnee N."/>
            <person name="Campin R."/>
            <person name="Mcatee P."/>
            <person name="Drummond R."/>
            <person name="Espley R."/>
            <person name="Ireland H."/>
            <person name="Wu R."/>
            <person name="Atkinson R."/>
            <person name="Karunairetnam S."/>
            <person name="Bulley S."/>
            <person name="Chunkath S."/>
            <person name="Hanley Z."/>
            <person name="Storey R."/>
            <person name="Thrimawithana A."/>
            <person name="Thomson S."/>
            <person name="David C."/>
            <person name="Testolin R."/>
        </authorList>
    </citation>
    <scope>NUCLEOTIDE SEQUENCE [LARGE SCALE GENOMIC DNA]</scope>
    <source>
        <strain evidence="3">cv. Red5</strain>
        <tissue evidence="2">Young leaf</tissue>
    </source>
</reference>
<feature type="region of interest" description="Disordered" evidence="1">
    <location>
        <begin position="1470"/>
        <end position="1492"/>
    </location>
</feature>
<protein>
    <submittedName>
        <fullName evidence="2">Protein TIME FOR COFFEE like</fullName>
    </submittedName>
</protein>
<feature type="compositionally biased region" description="Low complexity" evidence="1">
    <location>
        <begin position="868"/>
        <end position="918"/>
    </location>
</feature>
<feature type="compositionally biased region" description="Polar residues" evidence="1">
    <location>
        <begin position="298"/>
        <end position="312"/>
    </location>
</feature>
<feature type="compositionally biased region" description="Low complexity" evidence="1">
    <location>
        <begin position="1198"/>
        <end position="1220"/>
    </location>
</feature>
<feature type="compositionally biased region" description="Polar residues" evidence="1">
    <location>
        <begin position="1315"/>
        <end position="1337"/>
    </location>
</feature>
<organism evidence="2 3">
    <name type="scientific">Actinidia chinensis var. chinensis</name>
    <name type="common">Chinese soft-hair kiwi</name>
    <dbReference type="NCBI Taxonomy" id="1590841"/>
    <lineage>
        <taxon>Eukaryota</taxon>
        <taxon>Viridiplantae</taxon>
        <taxon>Streptophyta</taxon>
        <taxon>Embryophyta</taxon>
        <taxon>Tracheophyta</taxon>
        <taxon>Spermatophyta</taxon>
        <taxon>Magnoliopsida</taxon>
        <taxon>eudicotyledons</taxon>
        <taxon>Gunneridae</taxon>
        <taxon>Pentapetalae</taxon>
        <taxon>asterids</taxon>
        <taxon>Ericales</taxon>
        <taxon>Actinidiaceae</taxon>
        <taxon>Actinidia</taxon>
    </lineage>
</organism>
<feature type="compositionally biased region" description="Low complexity" evidence="1">
    <location>
        <begin position="191"/>
        <end position="212"/>
    </location>
</feature>
<accession>A0A2R6RV52</accession>
<feature type="compositionally biased region" description="Low complexity" evidence="1">
    <location>
        <begin position="1288"/>
        <end position="1314"/>
    </location>
</feature>
<dbReference type="OMA" id="CNISLMP"/>
<evidence type="ECO:0000313" key="2">
    <source>
        <dbReference type="EMBL" id="PSS33893.1"/>
    </source>
</evidence>
<evidence type="ECO:0000256" key="1">
    <source>
        <dbReference type="SAM" id="MobiDB-lite"/>
    </source>
</evidence>
<feature type="compositionally biased region" description="Polar residues" evidence="1">
    <location>
        <begin position="1162"/>
        <end position="1185"/>
    </location>
</feature>
<feature type="region of interest" description="Disordered" evidence="1">
    <location>
        <begin position="1162"/>
        <end position="1186"/>
    </location>
</feature>
<dbReference type="OrthoDB" id="784889at2759"/>
<feature type="region of interest" description="Disordered" evidence="1">
    <location>
        <begin position="868"/>
        <end position="972"/>
    </location>
</feature>
<name>A0A2R6RV52_ACTCC</name>
<feature type="compositionally biased region" description="Polar residues" evidence="1">
    <location>
        <begin position="1361"/>
        <end position="1419"/>
    </location>
</feature>
<gene>
    <name evidence="2" type="ORF">CEY00_Acc04292</name>
</gene>
<feature type="region of interest" description="Disordered" evidence="1">
    <location>
        <begin position="1000"/>
        <end position="1032"/>
    </location>
</feature>
<feature type="compositionally biased region" description="Basic and acidic residues" evidence="1">
    <location>
        <begin position="70"/>
        <end position="80"/>
    </location>
</feature>